<accession>I1XKS4</accession>
<feature type="compositionally biased region" description="Basic and acidic residues" evidence="3">
    <location>
        <begin position="87"/>
        <end position="102"/>
    </location>
</feature>
<dbReference type="PANTHER" id="PTHR37483:SF1">
    <property type="entry name" value="UPF0125 PROTEIN RATB"/>
    <property type="match status" value="1"/>
</dbReference>
<dbReference type="SUPFAM" id="SSF54285">
    <property type="entry name" value="MoaD/ThiS"/>
    <property type="match status" value="1"/>
</dbReference>
<dbReference type="Gene3D" id="3.10.20.280">
    <property type="entry name" value="RnfH-like"/>
    <property type="match status" value="1"/>
</dbReference>
<organism evidence="4 5">
    <name type="scientific">Methylophaga nitratireducenticrescens</name>
    <dbReference type="NCBI Taxonomy" id="754476"/>
    <lineage>
        <taxon>Bacteria</taxon>
        <taxon>Pseudomonadati</taxon>
        <taxon>Pseudomonadota</taxon>
        <taxon>Gammaproteobacteria</taxon>
        <taxon>Thiotrichales</taxon>
        <taxon>Piscirickettsiaceae</taxon>
        <taxon>Methylophaga</taxon>
    </lineage>
</organism>
<dbReference type="InterPro" id="IPR005346">
    <property type="entry name" value="RnfH"/>
</dbReference>
<dbReference type="AlphaFoldDB" id="I1XKS4"/>
<feature type="region of interest" description="Disordered" evidence="3">
    <location>
        <begin position="87"/>
        <end position="108"/>
    </location>
</feature>
<dbReference type="NCBIfam" id="NF002490">
    <property type="entry name" value="PRK01777.1"/>
    <property type="match status" value="1"/>
</dbReference>
<dbReference type="OrthoDB" id="9796575at2"/>
<evidence type="ECO:0000313" key="5">
    <source>
        <dbReference type="Proteomes" id="UP000009144"/>
    </source>
</evidence>
<evidence type="ECO:0000256" key="3">
    <source>
        <dbReference type="SAM" id="MobiDB-lite"/>
    </source>
</evidence>
<sequence>MEHVNSELITVEVAYALPDEQVILSLEVPDKTSVEQAIKRSGILERYPQINLETDKVGIFGKICKLNATLSPKDRIEIYRPLIADPKESRRQKAEMEKKNKTAEAASD</sequence>
<dbReference type="HOGENOM" id="CLU_150721_1_0_6"/>
<dbReference type="STRING" id="754476.Q7A_2179"/>
<gene>
    <name evidence="4" type="ordered locus">Q7A_2179</name>
</gene>
<dbReference type="PANTHER" id="PTHR37483">
    <property type="entry name" value="UPF0125 PROTEIN RATB"/>
    <property type="match status" value="1"/>
</dbReference>
<dbReference type="EMBL" id="CP003390">
    <property type="protein sequence ID" value="AFI84993.1"/>
    <property type="molecule type" value="Genomic_DNA"/>
</dbReference>
<reference evidence="4 5" key="1">
    <citation type="journal article" date="2012" name="J. Bacteriol.">
        <title>Complete genome sequences of Methylophaga sp. strain JAM1 and Methylophaga sp. strain JAM7.</title>
        <authorList>
            <person name="Villeneuve C."/>
            <person name="Martineau C."/>
            <person name="Mauffrey F."/>
            <person name="Villemur R."/>
        </authorList>
    </citation>
    <scope>NUCLEOTIDE SEQUENCE [LARGE SCALE GENOMIC DNA]</scope>
    <source>
        <strain evidence="4 5">JAM1</strain>
    </source>
</reference>
<proteinExistence type="inferred from homology"/>
<dbReference type="eggNOG" id="COG2914">
    <property type="taxonomic scope" value="Bacteria"/>
</dbReference>
<dbReference type="RefSeq" id="WP_014707361.1">
    <property type="nucleotide sequence ID" value="NC_017857.3"/>
</dbReference>
<protein>
    <recommendedName>
        <fullName evidence="2">UPF0125 protein Q7A_2179</fullName>
    </recommendedName>
</protein>
<dbReference type="KEGG" id="mej:Q7A_2179"/>
<evidence type="ECO:0000256" key="1">
    <source>
        <dbReference type="ARBA" id="ARBA00010645"/>
    </source>
</evidence>
<dbReference type="InterPro" id="IPR037021">
    <property type="entry name" value="RnfH_sf"/>
</dbReference>
<evidence type="ECO:0000256" key="2">
    <source>
        <dbReference type="HAMAP-Rule" id="MF_00460"/>
    </source>
</evidence>
<dbReference type="InterPro" id="IPR016155">
    <property type="entry name" value="Mopterin_synth/thiamin_S_b"/>
</dbReference>
<dbReference type="PATRIC" id="fig|754476.3.peg.2156"/>
<dbReference type="HAMAP" id="MF_00460">
    <property type="entry name" value="UPF0125_RnfH"/>
    <property type="match status" value="1"/>
</dbReference>
<dbReference type="Proteomes" id="UP000009144">
    <property type="component" value="Chromosome"/>
</dbReference>
<comment type="similarity">
    <text evidence="1 2">Belongs to the UPF0125 (RnfH) family.</text>
</comment>
<evidence type="ECO:0000313" key="4">
    <source>
        <dbReference type="EMBL" id="AFI84993.1"/>
    </source>
</evidence>
<dbReference type="Pfam" id="PF03658">
    <property type="entry name" value="Ub-RnfH"/>
    <property type="match status" value="1"/>
</dbReference>
<keyword evidence="5" id="KW-1185">Reference proteome</keyword>
<reference evidence="4 5" key="2">
    <citation type="journal article" date="2013" name="Int. J. Syst. Evol. Microbiol.">
        <title>Methylophaga nitratireducenticrescens sp. nov. and Methylophaga frappieri sp. nov., isolated from the biofilm of the methanol-fed denitrification system treating the seawater at the Montreal Biodome.</title>
        <authorList>
            <person name="Villeneuve C."/>
            <person name="Martineau C."/>
            <person name="Mauffrey F."/>
            <person name="Villemur R."/>
        </authorList>
    </citation>
    <scope>NUCLEOTIDE SEQUENCE [LARGE SCALE GENOMIC DNA]</scope>
    <source>
        <strain evidence="4 5">JAM1</strain>
    </source>
</reference>
<name>I1XKS4_METNJ</name>